<sequence length="129" mass="14268">MSQKKSGNLLDEDYNQASSIETHWPCLTSEVDQAYISRFKLLAEPERAGDHPIVAYFLVFRHLVIIPFRATGKASVAERTDKPSILNSPTNSGGRNSIELAANGGHACPNLRRSTIVLSSRCMIQERVV</sequence>
<dbReference type="GeneID" id="18923752"/>
<dbReference type="EMBL" id="GL883125">
    <property type="protein sequence ID" value="EGG03348.1"/>
    <property type="molecule type" value="Genomic_DNA"/>
</dbReference>
<organism evidence="3">
    <name type="scientific">Melampsora larici-populina (strain 98AG31 / pathotype 3-4-7)</name>
    <name type="common">Poplar leaf rust fungus</name>
    <dbReference type="NCBI Taxonomy" id="747676"/>
    <lineage>
        <taxon>Eukaryota</taxon>
        <taxon>Fungi</taxon>
        <taxon>Dikarya</taxon>
        <taxon>Basidiomycota</taxon>
        <taxon>Pucciniomycotina</taxon>
        <taxon>Pucciniomycetes</taxon>
        <taxon>Pucciniales</taxon>
        <taxon>Melampsoraceae</taxon>
        <taxon>Melampsora</taxon>
    </lineage>
</organism>
<dbReference type="RefSeq" id="XP_007413483.1">
    <property type="nucleotide sequence ID" value="XM_007413421.1"/>
</dbReference>
<feature type="region of interest" description="Disordered" evidence="1">
    <location>
        <begin position="79"/>
        <end position="98"/>
    </location>
</feature>
<reference evidence="3" key="1">
    <citation type="journal article" date="2011" name="Proc. Natl. Acad. Sci. U.S.A.">
        <title>Obligate biotrophy features unraveled by the genomic analysis of rust fungi.</title>
        <authorList>
            <person name="Duplessis S."/>
            <person name="Cuomo C.A."/>
            <person name="Lin Y.-C."/>
            <person name="Aerts A."/>
            <person name="Tisserant E."/>
            <person name="Veneault-Fourrey C."/>
            <person name="Joly D.L."/>
            <person name="Hacquard S."/>
            <person name="Amselem J."/>
            <person name="Cantarel B.L."/>
            <person name="Chiu R."/>
            <person name="Coutinho P.M."/>
            <person name="Feau N."/>
            <person name="Field M."/>
            <person name="Frey P."/>
            <person name="Gelhaye E."/>
            <person name="Goldberg J."/>
            <person name="Grabherr M.G."/>
            <person name="Kodira C.D."/>
            <person name="Kohler A."/>
            <person name="Kuees U."/>
            <person name="Lindquist E.A."/>
            <person name="Lucas S.M."/>
            <person name="Mago R."/>
            <person name="Mauceli E."/>
            <person name="Morin E."/>
            <person name="Murat C."/>
            <person name="Pangilinan J.L."/>
            <person name="Park R."/>
            <person name="Pearson M."/>
            <person name="Quesneville H."/>
            <person name="Rouhier N."/>
            <person name="Sakthikumar S."/>
            <person name="Salamov A.A."/>
            <person name="Schmutz J."/>
            <person name="Selles B."/>
            <person name="Shapiro H."/>
            <person name="Tanguay P."/>
            <person name="Tuskan G.A."/>
            <person name="Henrissat B."/>
            <person name="Van de Peer Y."/>
            <person name="Rouze P."/>
            <person name="Ellis J.G."/>
            <person name="Dodds P.N."/>
            <person name="Schein J.E."/>
            <person name="Zhong S."/>
            <person name="Hamelin R.C."/>
            <person name="Grigoriev I.V."/>
            <person name="Szabo L.J."/>
            <person name="Martin F."/>
        </authorList>
    </citation>
    <scope>NUCLEOTIDE SEQUENCE [LARGE SCALE GENOMIC DNA]</scope>
    <source>
        <strain evidence="3">98AG31 / pathotype 3-4-7</strain>
    </source>
</reference>
<proteinExistence type="predicted"/>
<dbReference type="InParanoid" id="F4RWB9"/>
<dbReference type="AlphaFoldDB" id="F4RWB9"/>
<evidence type="ECO:0000256" key="1">
    <source>
        <dbReference type="SAM" id="MobiDB-lite"/>
    </source>
</evidence>
<dbReference type="VEuPathDB" id="FungiDB:MELLADRAFT_109393"/>
<accession>F4RWB9</accession>
<dbReference type="HOGENOM" id="CLU_1949303_0_0_1"/>
<feature type="compositionally biased region" description="Polar residues" evidence="1">
    <location>
        <begin position="85"/>
        <end position="95"/>
    </location>
</feature>
<evidence type="ECO:0000313" key="3">
    <source>
        <dbReference type="Proteomes" id="UP000001072"/>
    </source>
</evidence>
<name>F4RWB9_MELLP</name>
<keyword evidence="3" id="KW-1185">Reference proteome</keyword>
<protein>
    <submittedName>
        <fullName evidence="2">Uncharacterized protein</fullName>
    </submittedName>
</protein>
<gene>
    <name evidence="2" type="ORF">MELLADRAFT_109393</name>
</gene>
<dbReference type="Proteomes" id="UP000001072">
    <property type="component" value="Unassembled WGS sequence"/>
</dbReference>
<dbReference type="KEGG" id="mlr:MELLADRAFT_109393"/>
<evidence type="ECO:0000313" key="2">
    <source>
        <dbReference type="EMBL" id="EGG03348.1"/>
    </source>
</evidence>